<keyword evidence="3" id="KW-1185">Reference proteome</keyword>
<dbReference type="SUPFAM" id="SSF56349">
    <property type="entry name" value="DNA breaking-rejoining enzymes"/>
    <property type="match status" value="1"/>
</dbReference>
<dbReference type="Proteomes" id="UP001597295">
    <property type="component" value="Unassembled WGS sequence"/>
</dbReference>
<reference evidence="3" key="1">
    <citation type="journal article" date="2019" name="Int. J. Syst. Evol. Microbiol.">
        <title>The Global Catalogue of Microorganisms (GCM) 10K type strain sequencing project: providing services to taxonomists for standard genome sequencing and annotation.</title>
        <authorList>
            <consortium name="The Broad Institute Genomics Platform"/>
            <consortium name="The Broad Institute Genome Sequencing Center for Infectious Disease"/>
            <person name="Wu L."/>
            <person name="Ma J."/>
        </authorList>
    </citation>
    <scope>NUCLEOTIDE SEQUENCE [LARGE SCALE GENOMIC DNA]</scope>
    <source>
        <strain evidence="3">CGMCC 1.19062</strain>
    </source>
</reference>
<proteinExistence type="predicted"/>
<dbReference type="Gene3D" id="1.10.443.10">
    <property type="entry name" value="Intergrase catalytic core"/>
    <property type="match status" value="1"/>
</dbReference>
<organism evidence="2 3">
    <name type="scientific">Lacibacterium aquatile</name>
    <dbReference type="NCBI Taxonomy" id="1168082"/>
    <lineage>
        <taxon>Bacteria</taxon>
        <taxon>Pseudomonadati</taxon>
        <taxon>Pseudomonadota</taxon>
        <taxon>Alphaproteobacteria</taxon>
        <taxon>Rhodospirillales</taxon>
        <taxon>Rhodospirillaceae</taxon>
    </lineage>
</organism>
<name>A0ABW5DWE2_9PROT</name>
<protein>
    <recommendedName>
        <fullName evidence="4">Site-specific integrase</fullName>
    </recommendedName>
</protein>
<evidence type="ECO:0008006" key="4">
    <source>
        <dbReference type="Google" id="ProtNLM"/>
    </source>
</evidence>
<evidence type="ECO:0000256" key="1">
    <source>
        <dbReference type="ARBA" id="ARBA00023172"/>
    </source>
</evidence>
<dbReference type="InterPro" id="IPR013762">
    <property type="entry name" value="Integrase-like_cat_sf"/>
</dbReference>
<dbReference type="RefSeq" id="WP_379878775.1">
    <property type="nucleotide sequence ID" value="NZ_JBHUIP010000016.1"/>
</dbReference>
<sequence length="330" mass="37638">MLEIKAPAKLRPNTQLAYASVFGRFLNFVNDNGLDLSNLPEEAFWAYFKHTGDMYEAANPVHRNRALITVYREHYILWELFRLAGERGLVSNNFPKPEMKVIDGAAVPHFEITGRSKQEIRLPTENNMELMISHLPVMFQHIADCMLDTGARWDEIRQAFTKTWPERHPTGDHGLQEVPVTVKGGRPGSLWVSEEAAASFEALWRLSPSEKARLTNKAFNAAIKQACVDAKLLKAEDEPLAVNENNGSAFPSRHDSGLKLTSHGFRHYYASLFMKQFGQAEGFNPIEALQKTLHHAHPETTWDYVHELGYAPDPTLRPRRASVRRRKFYD</sequence>
<gene>
    <name evidence="2" type="ORF">ACFSM5_21220</name>
</gene>
<dbReference type="InterPro" id="IPR011010">
    <property type="entry name" value="DNA_brk_join_enz"/>
</dbReference>
<accession>A0ABW5DWE2</accession>
<keyword evidence="1" id="KW-0233">DNA recombination</keyword>
<dbReference type="EMBL" id="JBHUIP010000016">
    <property type="protein sequence ID" value="MFD2265437.1"/>
    <property type="molecule type" value="Genomic_DNA"/>
</dbReference>
<evidence type="ECO:0000313" key="2">
    <source>
        <dbReference type="EMBL" id="MFD2265437.1"/>
    </source>
</evidence>
<comment type="caution">
    <text evidence="2">The sequence shown here is derived from an EMBL/GenBank/DDBJ whole genome shotgun (WGS) entry which is preliminary data.</text>
</comment>
<evidence type="ECO:0000313" key="3">
    <source>
        <dbReference type="Proteomes" id="UP001597295"/>
    </source>
</evidence>